<name>A0AA86TUQ4_9EUKA</name>
<evidence type="ECO:0000313" key="3">
    <source>
        <dbReference type="Proteomes" id="UP001642409"/>
    </source>
</evidence>
<sequence length="212" mass="24179">MIILNFALHLVYPITSPLEFMSMLPDRDYYLESDLDFQNTTFIQIPRYAGTLYGNNHTIRNIRLPQYKQLTQFQSTQNIASTQYLSVSLFQNLDNASFTNVQFINIQAQLSSSELIVASFISATGSAKFTGVQITNSFLNVFLVQSRFTLEHSLLKVAIQLLGTAKQTCNILLTHQIKQLLEESQPQPEMLILVCQLCKQEQIRKKQTYSVA</sequence>
<dbReference type="EMBL" id="CAXDID020000029">
    <property type="protein sequence ID" value="CAL5992664.1"/>
    <property type="molecule type" value="Genomic_DNA"/>
</dbReference>
<evidence type="ECO:0000313" key="2">
    <source>
        <dbReference type="EMBL" id="CAL5992664.1"/>
    </source>
</evidence>
<gene>
    <name evidence="2" type="ORF">HINF_LOCUS12689</name>
    <name evidence="1" type="ORF">HINF_LOCUS17220</name>
</gene>
<keyword evidence="3" id="KW-1185">Reference proteome</keyword>
<protein>
    <submittedName>
        <fullName evidence="2">Hypothetical_protein</fullName>
    </submittedName>
</protein>
<proteinExistence type="predicted"/>
<dbReference type="AlphaFoldDB" id="A0AA86TUQ4"/>
<dbReference type="Gene3D" id="2.160.20.110">
    <property type="match status" value="1"/>
</dbReference>
<organism evidence="1">
    <name type="scientific">Hexamita inflata</name>
    <dbReference type="NCBI Taxonomy" id="28002"/>
    <lineage>
        <taxon>Eukaryota</taxon>
        <taxon>Metamonada</taxon>
        <taxon>Diplomonadida</taxon>
        <taxon>Hexamitidae</taxon>
        <taxon>Hexamitinae</taxon>
        <taxon>Hexamita</taxon>
    </lineage>
</organism>
<evidence type="ECO:0000313" key="1">
    <source>
        <dbReference type="EMBL" id="CAI9929575.1"/>
    </source>
</evidence>
<accession>A0AA86TUQ4</accession>
<reference evidence="1" key="1">
    <citation type="submission" date="2023-06" db="EMBL/GenBank/DDBJ databases">
        <authorList>
            <person name="Kurt Z."/>
        </authorList>
    </citation>
    <scope>NUCLEOTIDE SEQUENCE</scope>
</reference>
<dbReference type="EMBL" id="CATOUU010000440">
    <property type="protein sequence ID" value="CAI9929575.1"/>
    <property type="molecule type" value="Genomic_DNA"/>
</dbReference>
<comment type="caution">
    <text evidence="1">The sequence shown here is derived from an EMBL/GenBank/DDBJ whole genome shotgun (WGS) entry which is preliminary data.</text>
</comment>
<reference evidence="2 3" key="2">
    <citation type="submission" date="2024-07" db="EMBL/GenBank/DDBJ databases">
        <authorList>
            <person name="Akdeniz Z."/>
        </authorList>
    </citation>
    <scope>NUCLEOTIDE SEQUENCE [LARGE SCALE GENOMIC DNA]</scope>
</reference>
<dbReference type="Proteomes" id="UP001642409">
    <property type="component" value="Unassembled WGS sequence"/>
</dbReference>